<reference evidence="1" key="1">
    <citation type="journal article" date="2019" name="Sci. Rep.">
        <title>Draft genome of Tanacetum cinerariifolium, the natural source of mosquito coil.</title>
        <authorList>
            <person name="Yamashiro T."/>
            <person name="Shiraishi A."/>
            <person name="Satake H."/>
            <person name="Nakayama K."/>
        </authorList>
    </citation>
    <scope>NUCLEOTIDE SEQUENCE</scope>
</reference>
<dbReference type="SUPFAM" id="SSF56672">
    <property type="entry name" value="DNA/RNA polymerases"/>
    <property type="match status" value="1"/>
</dbReference>
<dbReference type="InterPro" id="IPR021109">
    <property type="entry name" value="Peptidase_aspartic_dom_sf"/>
</dbReference>
<dbReference type="Gene3D" id="2.40.70.10">
    <property type="entry name" value="Acid Proteases"/>
    <property type="match status" value="1"/>
</dbReference>
<dbReference type="GO" id="GO:0003964">
    <property type="term" value="F:RNA-directed DNA polymerase activity"/>
    <property type="evidence" value="ECO:0007669"/>
    <property type="project" value="UniProtKB-KW"/>
</dbReference>
<dbReference type="EMBL" id="BKCJ010003234">
    <property type="protein sequence ID" value="GEU53824.1"/>
    <property type="molecule type" value="Genomic_DNA"/>
</dbReference>
<dbReference type="AlphaFoldDB" id="A0A6L2L0X6"/>
<gene>
    <name evidence="1" type="ORF">Tci_025802</name>
</gene>
<dbReference type="PANTHER" id="PTHR15503:SF45">
    <property type="entry name" value="RNA-DIRECTED DNA POLYMERASE HOMOLOG"/>
    <property type="match status" value="1"/>
</dbReference>
<proteinExistence type="predicted"/>
<keyword evidence="1" id="KW-0808">Transferase</keyword>
<sequence length="338" mass="38146">MRDKDNASWDRAQGHMRRSRESFGTVQVVSRCTGVAVGKGVFLAGMEELALLCPTMVETKHKKIEAYICGLSENIKGDVTLSKPAKINEAVCMAHALIEKRVQARAERIVEGNKRNTLIDINLVRLNTSYEVELADGKIVSTNTVLKGCTINLVNHLFEIDLMPIKLRTFDVIIGIDWLSEYDAVIVCGNKVVRIPHGNKTLRVEVDRGKSRLKVISCIKARKYIERGCQLYLAQVTKKETASKRLKDVSVIHDSPKVLLDDLPGLPPPRKSKAEHWEHLKITLELLKKEKLYAKFSKYDFWLESVQFLGHLINSEGVHVDPTKIEAIKNWVAPKTQT</sequence>
<keyword evidence="1" id="KW-0548">Nucleotidyltransferase</keyword>
<evidence type="ECO:0000313" key="1">
    <source>
        <dbReference type="EMBL" id="GEU53824.1"/>
    </source>
</evidence>
<accession>A0A6L2L0X6</accession>
<dbReference type="Gene3D" id="3.30.70.270">
    <property type="match status" value="1"/>
</dbReference>
<organism evidence="1">
    <name type="scientific">Tanacetum cinerariifolium</name>
    <name type="common">Dalmatian daisy</name>
    <name type="synonym">Chrysanthemum cinerariifolium</name>
    <dbReference type="NCBI Taxonomy" id="118510"/>
    <lineage>
        <taxon>Eukaryota</taxon>
        <taxon>Viridiplantae</taxon>
        <taxon>Streptophyta</taxon>
        <taxon>Embryophyta</taxon>
        <taxon>Tracheophyta</taxon>
        <taxon>Spermatophyta</taxon>
        <taxon>Magnoliopsida</taxon>
        <taxon>eudicotyledons</taxon>
        <taxon>Gunneridae</taxon>
        <taxon>Pentapetalae</taxon>
        <taxon>asterids</taxon>
        <taxon>campanulids</taxon>
        <taxon>Asterales</taxon>
        <taxon>Asteraceae</taxon>
        <taxon>Asteroideae</taxon>
        <taxon>Anthemideae</taxon>
        <taxon>Anthemidinae</taxon>
        <taxon>Tanacetum</taxon>
    </lineage>
</organism>
<dbReference type="InterPro" id="IPR032567">
    <property type="entry name" value="RTL1-rel"/>
</dbReference>
<dbReference type="CDD" id="cd00303">
    <property type="entry name" value="retropepsin_like"/>
    <property type="match status" value="1"/>
</dbReference>
<protein>
    <submittedName>
        <fullName evidence="1">Reverse transcriptase domain-containing protein</fullName>
    </submittedName>
</protein>
<comment type="caution">
    <text evidence="1">The sequence shown here is derived from an EMBL/GenBank/DDBJ whole genome shotgun (WGS) entry which is preliminary data.</text>
</comment>
<name>A0A6L2L0X6_TANCI</name>
<dbReference type="InterPro" id="IPR043128">
    <property type="entry name" value="Rev_trsase/Diguanyl_cyclase"/>
</dbReference>
<dbReference type="PANTHER" id="PTHR15503">
    <property type="entry name" value="LDOC1 RELATED"/>
    <property type="match status" value="1"/>
</dbReference>
<dbReference type="Pfam" id="PF08284">
    <property type="entry name" value="RVP_2"/>
    <property type="match status" value="1"/>
</dbReference>
<keyword evidence="1" id="KW-0695">RNA-directed DNA polymerase</keyword>
<dbReference type="InterPro" id="IPR043502">
    <property type="entry name" value="DNA/RNA_pol_sf"/>
</dbReference>